<reference evidence="2 3" key="1">
    <citation type="journal article" date="2019" name="Sci. Rep.">
        <title>Orb-weaving spider Araneus ventricosus genome elucidates the spidroin gene catalogue.</title>
        <authorList>
            <person name="Kono N."/>
            <person name="Nakamura H."/>
            <person name="Ohtoshi R."/>
            <person name="Moran D.A.P."/>
            <person name="Shinohara A."/>
            <person name="Yoshida Y."/>
            <person name="Fujiwara M."/>
            <person name="Mori M."/>
            <person name="Tomita M."/>
            <person name="Arakawa K."/>
        </authorList>
    </citation>
    <scope>NUCLEOTIDE SEQUENCE [LARGE SCALE GENOMIC DNA]</scope>
</reference>
<feature type="region of interest" description="Disordered" evidence="1">
    <location>
        <begin position="8"/>
        <end position="31"/>
    </location>
</feature>
<organism evidence="2 3">
    <name type="scientific">Araneus ventricosus</name>
    <name type="common">Orbweaver spider</name>
    <name type="synonym">Epeira ventricosa</name>
    <dbReference type="NCBI Taxonomy" id="182803"/>
    <lineage>
        <taxon>Eukaryota</taxon>
        <taxon>Metazoa</taxon>
        <taxon>Ecdysozoa</taxon>
        <taxon>Arthropoda</taxon>
        <taxon>Chelicerata</taxon>
        <taxon>Arachnida</taxon>
        <taxon>Araneae</taxon>
        <taxon>Araneomorphae</taxon>
        <taxon>Entelegynae</taxon>
        <taxon>Araneoidea</taxon>
        <taxon>Araneidae</taxon>
        <taxon>Araneus</taxon>
    </lineage>
</organism>
<proteinExistence type="predicted"/>
<dbReference type="Proteomes" id="UP000499080">
    <property type="component" value="Unassembled WGS sequence"/>
</dbReference>
<keyword evidence="3" id="KW-1185">Reference proteome</keyword>
<name>A0A4Y2B3I9_ARAVE</name>
<gene>
    <name evidence="2" type="ORF">AVEN_63192_1</name>
</gene>
<evidence type="ECO:0000313" key="2">
    <source>
        <dbReference type="EMBL" id="GBL85866.1"/>
    </source>
</evidence>
<sequence>MVVWLFGPTSDDGSYPENGSGNQSYADKHYGDSEPPIRSLYKWFGNFRSVHMNIYDAERPGRPDEVITQEIIEIIHDVVTDDRTPPHVPVPEARTGWMDMGQEGLAHGGIEPTSD</sequence>
<evidence type="ECO:0000313" key="3">
    <source>
        <dbReference type="Proteomes" id="UP000499080"/>
    </source>
</evidence>
<comment type="caution">
    <text evidence="2">The sequence shown here is derived from an EMBL/GenBank/DDBJ whole genome shotgun (WGS) entry which is preliminary data.</text>
</comment>
<protein>
    <recommendedName>
        <fullName evidence="4">Mos1 transposase HTH domain-containing protein</fullName>
    </recommendedName>
</protein>
<dbReference type="AlphaFoldDB" id="A0A4Y2B3I9"/>
<evidence type="ECO:0008006" key="4">
    <source>
        <dbReference type="Google" id="ProtNLM"/>
    </source>
</evidence>
<accession>A0A4Y2B3I9</accession>
<dbReference type="OrthoDB" id="6118231at2759"/>
<dbReference type="EMBL" id="BGPR01000045">
    <property type="protein sequence ID" value="GBL85866.1"/>
    <property type="molecule type" value="Genomic_DNA"/>
</dbReference>
<evidence type="ECO:0000256" key="1">
    <source>
        <dbReference type="SAM" id="MobiDB-lite"/>
    </source>
</evidence>